<dbReference type="Proteomes" id="UP000002051">
    <property type="component" value="Chromosome 3"/>
</dbReference>
<dbReference type="Gene3D" id="1.20.920.10">
    <property type="entry name" value="Bromodomain-like"/>
    <property type="match status" value="1"/>
</dbReference>
<protein>
    <submittedName>
        <fullName evidence="4">Bromodomain protein</fullName>
    </submittedName>
</protein>
<proteinExistence type="predicted"/>
<dbReference type="AlphaFoldDB" id="G7ZYI2"/>
<gene>
    <name evidence="4" type="ordered locus">MTR_3g463230</name>
</gene>
<dbReference type="EnsemblPlants" id="KEH34221">
    <property type="protein sequence ID" value="KEH34221"/>
    <property type="gene ID" value="MTR_3g463230"/>
</dbReference>
<dbReference type="PANTHER" id="PTHR22881:SF26">
    <property type="entry name" value="BROMODOMAIN CONTAINING PROTEIN, EXPRESSED"/>
    <property type="match status" value="1"/>
</dbReference>
<feature type="region of interest" description="Disordered" evidence="2">
    <location>
        <begin position="70"/>
        <end position="95"/>
    </location>
</feature>
<dbReference type="PaxDb" id="3880-AES84270"/>
<evidence type="ECO:0000259" key="3">
    <source>
        <dbReference type="Pfam" id="PF00439"/>
    </source>
</evidence>
<reference evidence="5" key="3">
    <citation type="submission" date="2015-04" db="UniProtKB">
        <authorList>
            <consortium name="EnsemblPlants"/>
        </authorList>
    </citation>
    <scope>IDENTIFICATION</scope>
    <source>
        <strain evidence="5">cv. Jemalong A17</strain>
    </source>
</reference>
<dbReference type="SUPFAM" id="SSF47370">
    <property type="entry name" value="Bromodomain"/>
    <property type="match status" value="1"/>
</dbReference>
<keyword evidence="1" id="KW-0103">Bromodomain</keyword>
<feature type="domain" description="Bromo" evidence="3">
    <location>
        <begin position="1"/>
        <end position="47"/>
    </location>
</feature>
<name>G7ZYI2_MEDTR</name>
<dbReference type="PANTHER" id="PTHR22881">
    <property type="entry name" value="BROMODOMAIN CONTAINING PROTEIN"/>
    <property type="match status" value="1"/>
</dbReference>
<evidence type="ECO:0000256" key="1">
    <source>
        <dbReference type="ARBA" id="ARBA00023117"/>
    </source>
</evidence>
<dbReference type="HOGENOM" id="CLU_1443056_0_0_1"/>
<evidence type="ECO:0000256" key="2">
    <source>
        <dbReference type="SAM" id="MobiDB-lite"/>
    </source>
</evidence>
<evidence type="ECO:0000313" key="4">
    <source>
        <dbReference type="EMBL" id="KEH34221.1"/>
    </source>
</evidence>
<evidence type="ECO:0000313" key="5">
    <source>
        <dbReference type="EnsemblPlants" id="KEH34221"/>
    </source>
</evidence>
<organism evidence="4 6">
    <name type="scientific">Medicago truncatula</name>
    <name type="common">Barrel medic</name>
    <name type="synonym">Medicago tribuloides</name>
    <dbReference type="NCBI Taxonomy" id="3880"/>
    <lineage>
        <taxon>Eukaryota</taxon>
        <taxon>Viridiplantae</taxon>
        <taxon>Streptophyta</taxon>
        <taxon>Embryophyta</taxon>
        <taxon>Tracheophyta</taxon>
        <taxon>Spermatophyta</taxon>
        <taxon>Magnoliopsida</taxon>
        <taxon>eudicotyledons</taxon>
        <taxon>Gunneridae</taxon>
        <taxon>Pentapetalae</taxon>
        <taxon>rosids</taxon>
        <taxon>fabids</taxon>
        <taxon>Fabales</taxon>
        <taxon>Fabaceae</taxon>
        <taxon>Papilionoideae</taxon>
        <taxon>50 kb inversion clade</taxon>
        <taxon>NPAAA clade</taxon>
        <taxon>Hologalegina</taxon>
        <taxon>IRL clade</taxon>
        <taxon>Trifolieae</taxon>
        <taxon>Medicago</taxon>
    </lineage>
</organism>
<accession>G7ZYI2</accession>
<dbReference type="InterPro" id="IPR051831">
    <property type="entry name" value="Bromodomain_contain_prot"/>
</dbReference>
<reference evidence="4 6" key="2">
    <citation type="journal article" date="2014" name="BMC Genomics">
        <title>An improved genome release (version Mt4.0) for the model legume Medicago truncatula.</title>
        <authorList>
            <person name="Tang H."/>
            <person name="Krishnakumar V."/>
            <person name="Bidwell S."/>
            <person name="Rosen B."/>
            <person name="Chan A."/>
            <person name="Zhou S."/>
            <person name="Gentzbittel L."/>
            <person name="Childs K.L."/>
            <person name="Yandell M."/>
            <person name="Gundlach H."/>
            <person name="Mayer K.F."/>
            <person name="Schwartz D.C."/>
            <person name="Town C.D."/>
        </authorList>
    </citation>
    <scope>GENOME REANNOTATION</scope>
    <source>
        <strain evidence="4">A17</strain>
        <strain evidence="5 6">cv. Jemalong A17</strain>
    </source>
</reference>
<keyword evidence="6" id="KW-1185">Reference proteome</keyword>
<dbReference type="InterPro" id="IPR001487">
    <property type="entry name" value="Bromodomain"/>
</dbReference>
<feature type="compositionally biased region" description="Basic residues" evidence="2">
    <location>
        <begin position="77"/>
        <end position="86"/>
    </location>
</feature>
<dbReference type="EMBL" id="CM001219">
    <property type="protein sequence ID" value="KEH34221.1"/>
    <property type="molecule type" value="Genomic_DNA"/>
</dbReference>
<reference evidence="4 6" key="1">
    <citation type="journal article" date="2011" name="Nature">
        <title>The Medicago genome provides insight into the evolution of rhizobial symbioses.</title>
        <authorList>
            <person name="Young N.D."/>
            <person name="Debelle F."/>
            <person name="Oldroyd G.E."/>
            <person name="Geurts R."/>
            <person name="Cannon S.B."/>
            <person name="Udvardi M.K."/>
            <person name="Benedito V.A."/>
            <person name="Mayer K.F."/>
            <person name="Gouzy J."/>
            <person name="Schoof H."/>
            <person name="Van de Peer Y."/>
            <person name="Proost S."/>
            <person name="Cook D.R."/>
            <person name="Meyers B.C."/>
            <person name="Spannagl M."/>
            <person name="Cheung F."/>
            <person name="De Mita S."/>
            <person name="Krishnakumar V."/>
            <person name="Gundlach H."/>
            <person name="Zhou S."/>
            <person name="Mudge J."/>
            <person name="Bharti A.K."/>
            <person name="Murray J.D."/>
            <person name="Naoumkina M.A."/>
            <person name="Rosen B."/>
            <person name="Silverstein K.A."/>
            <person name="Tang H."/>
            <person name="Rombauts S."/>
            <person name="Zhao P.X."/>
            <person name="Zhou P."/>
            <person name="Barbe V."/>
            <person name="Bardou P."/>
            <person name="Bechner M."/>
            <person name="Bellec A."/>
            <person name="Berger A."/>
            <person name="Berges H."/>
            <person name="Bidwell S."/>
            <person name="Bisseling T."/>
            <person name="Choisne N."/>
            <person name="Couloux A."/>
            <person name="Denny R."/>
            <person name="Deshpande S."/>
            <person name="Dai X."/>
            <person name="Doyle J.J."/>
            <person name="Dudez A.M."/>
            <person name="Farmer A.D."/>
            <person name="Fouteau S."/>
            <person name="Franken C."/>
            <person name="Gibelin C."/>
            <person name="Gish J."/>
            <person name="Goldstein S."/>
            <person name="Gonzalez A.J."/>
            <person name="Green P.J."/>
            <person name="Hallab A."/>
            <person name="Hartog M."/>
            <person name="Hua A."/>
            <person name="Humphray S.J."/>
            <person name="Jeong D.H."/>
            <person name="Jing Y."/>
            <person name="Jocker A."/>
            <person name="Kenton S.M."/>
            <person name="Kim D.J."/>
            <person name="Klee K."/>
            <person name="Lai H."/>
            <person name="Lang C."/>
            <person name="Lin S."/>
            <person name="Macmil S.L."/>
            <person name="Magdelenat G."/>
            <person name="Matthews L."/>
            <person name="McCorrison J."/>
            <person name="Monaghan E.L."/>
            <person name="Mun J.H."/>
            <person name="Najar F.Z."/>
            <person name="Nicholson C."/>
            <person name="Noirot C."/>
            <person name="O'Bleness M."/>
            <person name="Paule C.R."/>
            <person name="Poulain J."/>
            <person name="Prion F."/>
            <person name="Qin B."/>
            <person name="Qu C."/>
            <person name="Retzel E.F."/>
            <person name="Riddle C."/>
            <person name="Sallet E."/>
            <person name="Samain S."/>
            <person name="Samson N."/>
            <person name="Sanders I."/>
            <person name="Saurat O."/>
            <person name="Scarpelli C."/>
            <person name="Schiex T."/>
            <person name="Segurens B."/>
            <person name="Severin A.J."/>
            <person name="Sherrier D.J."/>
            <person name="Shi R."/>
            <person name="Sims S."/>
            <person name="Singer S.R."/>
            <person name="Sinharoy S."/>
            <person name="Sterck L."/>
            <person name="Viollet A."/>
            <person name="Wang B.B."/>
            <person name="Wang K."/>
            <person name="Wang M."/>
            <person name="Wang X."/>
            <person name="Warfsmann J."/>
            <person name="Weissenbach J."/>
            <person name="White D.D."/>
            <person name="White J.D."/>
            <person name="Wiley G.B."/>
            <person name="Wincker P."/>
            <person name="Xing Y."/>
            <person name="Yang L."/>
            <person name="Yao Z."/>
            <person name="Ying F."/>
            <person name="Zhai J."/>
            <person name="Zhou L."/>
            <person name="Zuber A."/>
            <person name="Denarie J."/>
            <person name="Dixon R.A."/>
            <person name="May G.D."/>
            <person name="Schwartz D.C."/>
            <person name="Rogers J."/>
            <person name="Quetier F."/>
            <person name="Town C.D."/>
            <person name="Roe B.A."/>
        </authorList>
    </citation>
    <scope>NUCLEOTIDE SEQUENCE [LARGE SCALE GENOMIC DNA]</scope>
    <source>
        <strain evidence="4">A17</strain>
        <strain evidence="5 6">cv. Jemalong A17</strain>
    </source>
</reference>
<dbReference type="Pfam" id="PF00439">
    <property type="entry name" value="Bromodomain"/>
    <property type="match status" value="1"/>
</dbReference>
<dbReference type="CDD" id="cd04369">
    <property type="entry name" value="Bromodomain"/>
    <property type="match status" value="1"/>
</dbReference>
<sequence>MDFGTMRAKAVEGKYGSLTEFKRDVFLLCVNARSVYPKTSRHHKVAENIRCHAIKIFEDLNAEHENVNMKVSSSKRCQSKKQHERQKRISPELLRRNNVTRSKVPETEKRFMCWPPYNKSLVSEFLNAKQPNIQEESEVGNYPNLCLVRRFPVNQPFKMKPMKVCMPEVWRMMKVVAVKETFLGLFLF</sequence>
<dbReference type="InterPro" id="IPR036427">
    <property type="entry name" value="Bromodomain-like_sf"/>
</dbReference>
<dbReference type="STRING" id="3880.G7ZYI2"/>
<evidence type="ECO:0000313" key="6">
    <source>
        <dbReference type="Proteomes" id="UP000002051"/>
    </source>
</evidence>